<sequence length="454" mass="49549">MHPAAEETRSAFDGFSEKAESERDLTSQRAASRDTEARPQVAGKRRASAHEEDPFGDEENNEVKYRTLRWWQAALIMIAETISLGILSLPSVLATIGFVPGIILIIGLGLLATYTGYVLGQYKAAYPRVHNLADALEVMWGPFGREFGGAAQTIFLIFVMGSHILTFTIAMNSITGNATCSIVWGVVGFIILWIFTLPRTLKKVSYLSIGSFISICGAVFITMIALGVDPKPNLNLAATYSPSFAPAFLAVTNIIFAYAGHVAFFSFISEFRDPSEFPKALFMLQATDITMYLVVAIVVYRVVVKIAYGIALPTILLAGVIYGHVAAKYIYVRIFRGTRHMGSRTWLAIGSWAGITLTLWVIAWIIAESIPNFNSLLGLISALFASWFTYGLSGIFWLYLNFGKYTSNWKKASLTILNIFIVGIGAAVCGIGLYASGKSIHDAPSGGSWSCSRS</sequence>
<evidence type="ECO:0000256" key="5">
    <source>
        <dbReference type="ARBA" id="ARBA00023136"/>
    </source>
</evidence>
<dbReference type="PANTHER" id="PTHR22950:SF479">
    <property type="entry name" value="AMINO ACID TRANSPORTER (EUROFUNG)-RELATED"/>
    <property type="match status" value="1"/>
</dbReference>
<feature type="compositionally biased region" description="Basic and acidic residues" evidence="6">
    <location>
        <begin position="1"/>
        <end position="37"/>
    </location>
</feature>
<feature type="transmembrane region" description="Helical" evidence="7">
    <location>
        <begin position="149"/>
        <end position="170"/>
    </location>
</feature>
<dbReference type="EMBL" id="SWKU01000007">
    <property type="protein sequence ID" value="KAF3005154.1"/>
    <property type="molecule type" value="Genomic_DNA"/>
</dbReference>
<dbReference type="AlphaFoldDB" id="A0A9P4TG41"/>
<keyword evidence="5 7" id="KW-0472">Membrane</keyword>
<feature type="region of interest" description="Disordered" evidence="6">
    <location>
        <begin position="1"/>
        <end position="58"/>
    </location>
</feature>
<dbReference type="PANTHER" id="PTHR22950">
    <property type="entry name" value="AMINO ACID TRANSPORTER"/>
    <property type="match status" value="1"/>
</dbReference>
<evidence type="ECO:0000259" key="8">
    <source>
        <dbReference type="Pfam" id="PF01490"/>
    </source>
</evidence>
<gene>
    <name evidence="9" type="ORF">E8E13_010512</name>
</gene>
<comment type="similarity">
    <text evidence="2">Belongs to the amino acid/polyamine transporter 2 family.</text>
</comment>
<evidence type="ECO:0000256" key="3">
    <source>
        <dbReference type="ARBA" id="ARBA00022692"/>
    </source>
</evidence>
<feature type="domain" description="Amino acid transporter transmembrane" evidence="8">
    <location>
        <begin position="67"/>
        <end position="301"/>
    </location>
</feature>
<protein>
    <recommendedName>
        <fullName evidence="8">Amino acid transporter transmembrane domain-containing protein</fullName>
    </recommendedName>
</protein>
<evidence type="ECO:0000256" key="4">
    <source>
        <dbReference type="ARBA" id="ARBA00022989"/>
    </source>
</evidence>
<dbReference type="GO" id="GO:0015179">
    <property type="term" value="F:L-amino acid transmembrane transporter activity"/>
    <property type="evidence" value="ECO:0007669"/>
    <property type="project" value="TreeGrafter"/>
</dbReference>
<keyword evidence="4 7" id="KW-1133">Transmembrane helix</keyword>
<feature type="transmembrane region" description="Helical" evidence="7">
    <location>
        <begin position="346"/>
        <end position="367"/>
    </location>
</feature>
<dbReference type="FunFam" id="1.20.1740.10:FF:000039">
    <property type="entry name" value="Neutral amino acid transporter (Eurofung)"/>
    <property type="match status" value="1"/>
</dbReference>
<keyword evidence="10" id="KW-1185">Reference proteome</keyword>
<dbReference type="Gene3D" id="1.20.1740.10">
    <property type="entry name" value="Amino acid/polyamine transporter I"/>
    <property type="match status" value="1"/>
</dbReference>
<evidence type="ECO:0000313" key="10">
    <source>
        <dbReference type="Proteomes" id="UP000801428"/>
    </source>
</evidence>
<dbReference type="Proteomes" id="UP000801428">
    <property type="component" value="Unassembled WGS sequence"/>
</dbReference>
<feature type="transmembrane region" description="Helical" evidence="7">
    <location>
        <begin position="280"/>
        <end position="300"/>
    </location>
</feature>
<dbReference type="GO" id="GO:0016020">
    <property type="term" value="C:membrane"/>
    <property type="evidence" value="ECO:0007669"/>
    <property type="project" value="UniProtKB-SubCell"/>
</dbReference>
<dbReference type="Pfam" id="PF01490">
    <property type="entry name" value="Aa_trans"/>
    <property type="match status" value="2"/>
</dbReference>
<reference evidence="9" key="1">
    <citation type="submission" date="2019-04" db="EMBL/GenBank/DDBJ databases">
        <title>Sequencing of skin fungus with MAO and IRED activity.</title>
        <authorList>
            <person name="Marsaioli A.J."/>
            <person name="Bonatto J.M.C."/>
            <person name="Reis Junior O."/>
        </authorList>
    </citation>
    <scope>NUCLEOTIDE SEQUENCE</scope>
    <source>
        <strain evidence="9">30M1</strain>
    </source>
</reference>
<feature type="transmembrane region" description="Helical" evidence="7">
    <location>
        <begin position="379"/>
        <end position="400"/>
    </location>
</feature>
<evidence type="ECO:0000256" key="1">
    <source>
        <dbReference type="ARBA" id="ARBA00004141"/>
    </source>
</evidence>
<feature type="transmembrane region" description="Helical" evidence="7">
    <location>
        <begin position="70"/>
        <end position="89"/>
    </location>
</feature>
<feature type="transmembrane region" description="Helical" evidence="7">
    <location>
        <begin position="306"/>
        <end position="325"/>
    </location>
</feature>
<evidence type="ECO:0000256" key="2">
    <source>
        <dbReference type="ARBA" id="ARBA00008066"/>
    </source>
</evidence>
<keyword evidence="3 7" id="KW-0812">Transmembrane</keyword>
<name>A0A9P4TG41_CURKU</name>
<feature type="transmembrane region" description="Helical" evidence="7">
    <location>
        <begin position="204"/>
        <end position="227"/>
    </location>
</feature>
<organism evidence="9 10">
    <name type="scientific">Curvularia kusanoi</name>
    <name type="common">Cochliobolus kusanoi</name>
    <dbReference type="NCBI Taxonomy" id="90978"/>
    <lineage>
        <taxon>Eukaryota</taxon>
        <taxon>Fungi</taxon>
        <taxon>Dikarya</taxon>
        <taxon>Ascomycota</taxon>
        <taxon>Pezizomycotina</taxon>
        <taxon>Dothideomycetes</taxon>
        <taxon>Pleosporomycetidae</taxon>
        <taxon>Pleosporales</taxon>
        <taxon>Pleosporineae</taxon>
        <taxon>Pleosporaceae</taxon>
        <taxon>Curvularia</taxon>
    </lineage>
</organism>
<proteinExistence type="inferred from homology"/>
<feature type="domain" description="Amino acid transporter transmembrane" evidence="8">
    <location>
        <begin position="310"/>
        <end position="435"/>
    </location>
</feature>
<evidence type="ECO:0000313" key="9">
    <source>
        <dbReference type="EMBL" id="KAF3005154.1"/>
    </source>
</evidence>
<feature type="transmembrane region" description="Helical" evidence="7">
    <location>
        <begin position="95"/>
        <end position="119"/>
    </location>
</feature>
<feature type="transmembrane region" description="Helical" evidence="7">
    <location>
        <begin position="412"/>
        <end position="435"/>
    </location>
</feature>
<feature type="transmembrane region" description="Helical" evidence="7">
    <location>
        <begin position="176"/>
        <end position="197"/>
    </location>
</feature>
<evidence type="ECO:0000256" key="7">
    <source>
        <dbReference type="SAM" id="Phobius"/>
    </source>
</evidence>
<dbReference type="OrthoDB" id="294730at2759"/>
<dbReference type="InterPro" id="IPR013057">
    <property type="entry name" value="AA_transpt_TM"/>
</dbReference>
<comment type="caution">
    <text evidence="9">The sequence shown here is derived from an EMBL/GenBank/DDBJ whole genome shotgun (WGS) entry which is preliminary data.</text>
</comment>
<accession>A0A9P4TG41</accession>
<comment type="subcellular location">
    <subcellularLocation>
        <location evidence="1">Membrane</location>
        <topology evidence="1">Multi-pass membrane protein</topology>
    </subcellularLocation>
</comment>
<feature type="transmembrane region" description="Helical" evidence="7">
    <location>
        <begin position="247"/>
        <end position="268"/>
    </location>
</feature>
<evidence type="ECO:0000256" key="6">
    <source>
        <dbReference type="SAM" id="MobiDB-lite"/>
    </source>
</evidence>